<comment type="caution">
    <text evidence="2">The sequence shown here is derived from an EMBL/GenBank/DDBJ whole genome shotgun (WGS) entry which is preliminary data.</text>
</comment>
<feature type="region of interest" description="Disordered" evidence="1">
    <location>
        <begin position="61"/>
        <end position="164"/>
    </location>
</feature>
<dbReference type="RefSeq" id="XP_018994755.1">
    <property type="nucleotide sequence ID" value="XM_019137729.1"/>
</dbReference>
<feature type="compositionally biased region" description="Basic and acidic residues" evidence="1">
    <location>
        <begin position="61"/>
        <end position="73"/>
    </location>
</feature>
<feature type="compositionally biased region" description="Basic and acidic residues" evidence="1">
    <location>
        <begin position="81"/>
        <end position="96"/>
    </location>
</feature>
<feature type="compositionally biased region" description="Acidic residues" evidence="1">
    <location>
        <begin position="133"/>
        <end position="150"/>
    </location>
</feature>
<dbReference type="Proteomes" id="UP000094065">
    <property type="component" value="Unassembled WGS sequence"/>
</dbReference>
<reference evidence="2 3" key="1">
    <citation type="submission" date="2016-06" db="EMBL/GenBank/DDBJ databases">
        <title>Evolution of pathogenesis and genome organization in the Tremellales.</title>
        <authorList>
            <person name="Cuomo C."/>
            <person name="Litvintseva A."/>
            <person name="Heitman J."/>
            <person name="Chen Y."/>
            <person name="Sun S."/>
            <person name="Springer D."/>
            <person name="Dromer F."/>
            <person name="Young S."/>
            <person name="Zeng Q."/>
            <person name="Chapman S."/>
            <person name="Gujja S."/>
            <person name="Saif S."/>
            <person name="Birren B."/>
        </authorList>
    </citation>
    <scope>NUCLEOTIDE SEQUENCE [LARGE SCALE GENOMIC DNA]</scope>
    <source>
        <strain evidence="2 3">CBS 6039</strain>
    </source>
</reference>
<evidence type="ECO:0000313" key="2">
    <source>
        <dbReference type="EMBL" id="ODN79908.1"/>
    </source>
</evidence>
<proteinExistence type="predicted"/>
<evidence type="ECO:0000256" key="1">
    <source>
        <dbReference type="SAM" id="MobiDB-lite"/>
    </source>
</evidence>
<organism evidence="2 3">
    <name type="scientific">Cryptococcus amylolentus CBS 6039</name>
    <dbReference type="NCBI Taxonomy" id="1295533"/>
    <lineage>
        <taxon>Eukaryota</taxon>
        <taxon>Fungi</taxon>
        <taxon>Dikarya</taxon>
        <taxon>Basidiomycota</taxon>
        <taxon>Agaricomycotina</taxon>
        <taxon>Tremellomycetes</taxon>
        <taxon>Tremellales</taxon>
        <taxon>Cryptococcaceae</taxon>
        <taxon>Cryptococcus</taxon>
    </lineage>
</organism>
<keyword evidence="3" id="KW-1185">Reference proteome</keyword>
<protein>
    <submittedName>
        <fullName evidence="2">Uncharacterized protein</fullName>
    </submittedName>
</protein>
<gene>
    <name evidence="2" type="ORF">L202_03797</name>
</gene>
<sequence length="164" mass="18232">MSIPNQTTATEGGWKPNHWDRFTLNQLSNMSSEEFNKTLQQWKSWPGHGGSNDSFYAFMERTRQEMNMTEHEQGGSSSRVPTERLPEGTTVEEEKPANSVAERSSDYRTKKKNTDPDWKAREELKNISAAAIAEEDGGEEGEENEEEEGGDGQAGDGEGSVTQG</sequence>
<dbReference type="GeneID" id="30155106"/>
<dbReference type="EMBL" id="AWGJ01000005">
    <property type="protein sequence ID" value="ODN79908.1"/>
    <property type="molecule type" value="Genomic_DNA"/>
</dbReference>
<dbReference type="AlphaFoldDB" id="A0A1E3HU91"/>
<evidence type="ECO:0000313" key="3">
    <source>
        <dbReference type="Proteomes" id="UP000094065"/>
    </source>
</evidence>
<feature type="compositionally biased region" description="Basic and acidic residues" evidence="1">
    <location>
        <begin position="103"/>
        <end position="125"/>
    </location>
</feature>
<name>A0A1E3HU91_9TREE</name>
<accession>A0A1E3HU91</accession>